<keyword evidence="2" id="KW-1185">Reference proteome</keyword>
<accession>A0A1Y1I2J3</accession>
<evidence type="ECO:0000313" key="1">
    <source>
        <dbReference type="EMBL" id="GAQ82348.1"/>
    </source>
</evidence>
<sequence length="77" mass="8889">MPKPGLQPMLQWLHLIKLDGSVVRVRTAKHYQIEPKVVLLKDKEKEQATKGQIGRFKERFGLKVEKAPLAKEEEPQT</sequence>
<dbReference type="AlphaFoldDB" id="A0A1Y1I2J3"/>
<dbReference type="Proteomes" id="UP000054558">
    <property type="component" value="Unassembled WGS sequence"/>
</dbReference>
<gene>
    <name evidence="1" type="ORF">KFL_001080240</name>
</gene>
<dbReference type="EMBL" id="DF237057">
    <property type="protein sequence ID" value="GAQ82348.1"/>
    <property type="molecule type" value="Genomic_DNA"/>
</dbReference>
<proteinExistence type="predicted"/>
<reference evidence="1 2" key="1">
    <citation type="journal article" date="2014" name="Nat. Commun.">
        <title>Klebsormidium flaccidum genome reveals primary factors for plant terrestrial adaptation.</title>
        <authorList>
            <person name="Hori K."/>
            <person name="Maruyama F."/>
            <person name="Fujisawa T."/>
            <person name="Togashi T."/>
            <person name="Yamamoto N."/>
            <person name="Seo M."/>
            <person name="Sato S."/>
            <person name="Yamada T."/>
            <person name="Mori H."/>
            <person name="Tajima N."/>
            <person name="Moriyama T."/>
            <person name="Ikeuchi M."/>
            <person name="Watanabe M."/>
            <person name="Wada H."/>
            <person name="Kobayashi K."/>
            <person name="Saito M."/>
            <person name="Masuda T."/>
            <person name="Sasaki-Sekimoto Y."/>
            <person name="Mashiguchi K."/>
            <person name="Awai K."/>
            <person name="Shimojima M."/>
            <person name="Masuda S."/>
            <person name="Iwai M."/>
            <person name="Nobusawa T."/>
            <person name="Narise T."/>
            <person name="Kondo S."/>
            <person name="Saito H."/>
            <person name="Sato R."/>
            <person name="Murakawa M."/>
            <person name="Ihara Y."/>
            <person name="Oshima-Yamada Y."/>
            <person name="Ohtaka K."/>
            <person name="Satoh M."/>
            <person name="Sonobe K."/>
            <person name="Ishii M."/>
            <person name="Ohtani R."/>
            <person name="Kanamori-Sato M."/>
            <person name="Honoki R."/>
            <person name="Miyazaki D."/>
            <person name="Mochizuki H."/>
            <person name="Umetsu J."/>
            <person name="Higashi K."/>
            <person name="Shibata D."/>
            <person name="Kamiya Y."/>
            <person name="Sato N."/>
            <person name="Nakamura Y."/>
            <person name="Tabata S."/>
            <person name="Ida S."/>
            <person name="Kurokawa K."/>
            <person name="Ohta H."/>
        </authorList>
    </citation>
    <scope>NUCLEOTIDE SEQUENCE [LARGE SCALE GENOMIC DNA]</scope>
    <source>
        <strain evidence="1 2">NIES-2285</strain>
    </source>
</reference>
<evidence type="ECO:0000313" key="2">
    <source>
        <dbReference type="Proteomes" id="UP000054558"/>
    </source>
</evidence>
<organism evidence="1 2">
    <name type="scientific">Klebsormidium nitens</name>
    <name type="common">Green alga</name>
    <name type="synonym">Ulothrix nitens</name>
    <dbReference type="NCBI Taxonomy" id="105231"/>
    <lineage>
        <taxon>Eukaryota</taxon>
        <taxon>Viridiplantae</taxon>
        <taxon>Streptophyta</taxon>
        <taxon>Klebsormidiophyceae</taxon>
        <taxon>Klebsormidiales</taxon>
        <taxon>Klebsormidiaceae</taxon>
        <taxon>Klebsormidium</taxon>
    </lineage>
</organism>
<protein>
    <submittedName>
        <fullName evidence="1">Uncharacterized protein</fullName>
    </submittedName>
</protein>
<name>A0A1Y1I2J3_KLENI</name>